<feature type="signal peptide" evidence="1">
    <location>
        <begin position="1"/>
        <end position="22"/>
    </location>
</feature>
<dbReference type="AlphaFoldDB" id="A0A7G8BC26"/>
<dbReference type="Proteomes" id="UP000515312">
    <property type="component" value="Chromosome"/>
</dbReference>
<organism evidence="2 3">
    <name type="scientific">Alloacidobacterium dinghuense</name>
    <dbReference type="NCBI Taxonomy" id="2763107"/>
    <lineage>
        <taxon>Bacteria</taxon>
        <taxon>Pseudomonadati</taxon>
        <taxon>Acidobacteriota</taxon>
        <taxon>Terriglobia</taxon>
        <taxon>Terriglobales</taxon>
        <taxon>Acidobacteriaceae</taxon>
        <taxon>Alloacidobacterium</taxon>
    </lineage>
</organism>
<feature type="chain" id="PRO_5028973675" evidence="1">
    <location>
        <begin position="23"/>
        <end position="341"/>
    </location>
</feature>
<gene>
    <name evidence="2" type="ORF">H7849_12860</name>
</gene>
<sequence>MTKFKSFILLAVVFLLTQAAHAASTSACSDIPHADHPKAILSNGDVEAVVFLPDPERGYYRSTRFDWSGVIGCASYKGHAFWGEWFSKYDPLINDSITGPVEEFRSQDGALGYSDAKPGDPFVKVGVGVLRKIDDSPYKFGTFYPIVDTGKWTVHTSKRSITFEQKLQSPIGFAYIYKKTLELDKAGAVIALKHQVKNIGSKPIVTDVYDHDFFMFDGRATGPGMTVRFPFTPKIQDSPDTHFDLSMAKIEGNTISYLQELQPHQTVAGYITGYSDKAADYDITVEDQTAGVGIQQTSDSPIAKFYLWSIRTTISPEAYIHLDVAPKQTQSWTIRYRLFVK</sequence>
<name>A0A7G8BC26_9BACT</name>
<evidence type="ECO:0000313" key="3">
    <source>
        <dbReference type="Proteomes" id="UP000515312"/>
    </source>
</evidence>
<keyword evidence="1" id="KW-0732">Signal</keyword>
<reference evidence="2 3" key="1">
    <citation type="submission" date="2020-08" db="EMBL/GenBank/DDBJ databases">
        <title>Edaphobacter telluris sp. nov. and Acidobacterium dinghuensis sp. nov., two acidobacteria isolated from forest soil.</title>
        <authorList>
            <person name="Fu J."/>
            <person name="Qiu L."/>
        </authorList>
    </citation>
    <scope>NUCLEOTIDE SEQUENCE [LARGE SCALE GENOMIC DNA]</scope>
    <source>
        <strain evidence="2">4Y35</strain>
    </source>
</reference>
<proteinExistence type="predicted"/>
<dbReference type="RefSeq" id="WP_186739700.1">
    <property type="nucleotide sequence ID" value="NZ_CP060394.1"/>
</dbReference>
<dbReference type="EMBL" id="CP060394">
    <property type="protein sequence ID" value="QNI30096.1"/>
    <property type="molecule type" value="Genomic_DNA"/>
</dbReference>
<keyword evidence="3" id="KW-1185">Reference proteome</keyword>
<evidence type="ECO:0000256" key="1">
    <source>
        <dbReference type="SAM" id="SignalP"/>
    </source>
</evidence>
<dbReference type="PROSITE" id="PS51257">
    <property type="entry name" value="PROKAR_LIPOPROTEIN"/>
    <property type="match status" value="1"/>
</dbReference>
<protein>
    <submittedName>
        <fullName evidence="2">Uncharacterized protein</fullName>
    </submittedName>
</protein>
<accession>A0A7G8BC26</accession>
<evidence type="ECO:0000313" key="2">
    <source>
        <dbReference type="EMBL" id="QNI30096.1"/>
    </source>
</evidence>
<dbReference type="KEGG" id="adin:H7849_12860"/>